<dbReference type="InterPro" id="IPR050204">
    <property type="entry name" value="AraC_XylS_family_regulators"/>
</dbReference>
<dbReference type="PROSITE" id="PS01124">
    <property type="entry name" value="HTH_ARAC_FAMILY_2"/>
    <property type="match status" value="1"/>
</dbReference>
<dbReference type="Proteomes" id="UP000646877">
    <property type="component" value="Unassembled WGS sequence"/>
</dbReference>
<dbReference type="InterPro" id="IPR018060">
    <property type="entry name" value="HTH_AraC"/>
</dbReference>
<gene>
    <name evidence="5" type="ORF">F9Y85_06090</name>
    <name evidence="6" type="ORF">R5H13_23600</name>
</gene>
<name>A0A8I2H8K7_9GAMM</name>
<feature type="domain" description="HTH araC/xylS-type" evidence="4">
    <location>
        <begin position="179"/>
        <end position="277"/>
    </location>
</feature>
<evidence type="ECO:0000256" key="3">
    <source>
        <dbReference type="ARBA" id="ARBA00023163"/>
    </source>
</evidence>
<dbReference type="GO" id="GO:0043565">
    <property type="term" value="F:sequence-specific DNA binding"/>
    <property type="evidence" value="ECO:0007669"/>
    <property type="project" value="InterPro"/>
</dbReference>
<evidence type="ECO:0000313" key="5">
    <source>
        <dbReference type="EMBL" id="NLR20895.1"/>
    </source>
</evidence>
<proteinExistence type="predicted"/>
<keyword evidence="8" id="KW-1185">Reference proteome</keyword>
<reference evidence="5" key="1">
    <citation type="submission" date="2019-10" db="EMBL/GenBank/DDBJ databases">
        <authorList>
            <person name="Paulsen S."/>
        </authorList>
    </citation>
    <scope>NUCLEOTIDE SEQUENCE</scope>
    <source>
        <strain evidence="5">LMG 19692</strain>
    </source>
</reference>
<keyword evidence="1" id="KW-0805">Transcription regulation</keyword>
<evidence type="ECO:0000313" key="6">
    <source>
        <dbReference type="EMBL" id="WOX30867.1"/>
    </source>
</evidence>
<protein>
    <submittedName>
        <fullName evidence="5">Helix-turn-helix transcriptional regulator</fullName>
    </submittedName>
</protein>
<evidence type="ECO:0000256" key="1">
    <source>
        <dbReference type="ARBA" id="ARBA00023015"/>
    </source>
</evidence>
<sequence>MSIVLDLYSQLLHQGFYDHVSDGELHTEVPLICSSISQVKLDGIIYHRTAQTAAMMPENYGSLILITEGNGWWLTEQSLQRADLTQLIYLEANQKHVFHLPTQYHAVSFNFPINWLASRTGKRLLHGQALTIPSGLSTLFKSALTATTLNLTAAKWLEDEIVLHLSTCKPAQLPTSPLAELKRLISTHASDEAFCIDMLCEHSGWSKRYIHKLFAASDLSASEYLIRTRLTHAYFELLNSSASLNQIAIDSGFKNQAHFSRRFKHLFSLSPKQISQRVHS</sequence>
<dbReference type="PANTHER" id="PTHR46796">
    <property type="entry name" value="HTH-TYPE TRANSCRIPTIONAL ACTIVATOR RHAS-RELATED"/>
    <property type="match status" value="1"/>
</dbReference>
<dbReference type="GO" id="GO:0003700">
    <property type="term" value="F:DNA-binding transcription factor activity"/>
    <property type="evidence" value="ECO:0007669"/>
    <property type="project" value="InterPro"/>
</dbReference>
<evidence type="ECO:0000313" key="7">
    <source>
        <dbReference type="Proteomes" id="UP000646877"/>
    </source>
</evidence>
<dbReference type="Proteomes" id="UP001304419">
    <property type="component" value="Chromosome 2"/>
</dbReference>
<dbReference type="RefSeq" id="WP_039496593.1">
    <property type="nucleotide sequence ID" value="NZ_CBCSDF010000004.1"/>
</dbReference>
<reference evidence="6 8" key="2">
    <citation type="submission" date="2023-10" db="EMBL/GenBank/DDBJ databases">
        <title>To unveil natural product biosynthetic capacity in Pseudoalteromonas.</title>
        <authorList>
            <person name="Wang J."/>
        </authorList>
    </citation>
    <scope>NUCLEOTIDE SEQUENCE [LARGE SCALE GENOMIC DNA]</scope>
    <source>
        <strain evidence="6 8">DSM 15914</strain>
    </source>
</reference>
<dbReference type="InterPro" id="IPR009057">
    <property type="entry name" value="Homeodomain-like_sf"/>
</dbReference>
<accession>A0A8I2H8K7</accession>
<evidence type="ECO:0000313" key="8">
    <source>
        <dbReference type="Proteomes" id="UP001304419"/>
    </source>
</evidence>
<organism evidence="5 7">
    <name type="scientific">Pseudoalteromonas maricaloris</name>
    <dbReference type="NCBI Taxonomy" id="184924"/>
    <lineage>
        <taxon>Bacteria</taxon>
        <taxon>Pseudomonadati</taxon>
        <taxon>Pseudomonadota</taxon>
        <taxon>Gammaproteobacteria</taxon>
        <taxon>Alteromonadales</taxon>
        <taxon>Pseudoalteromonadaceae</taxon>
        <taxon>Pseudoalteromonas</taxon>
    </lineage>
</organism>
<dbReference type="EMBL" id="CP137579">
    <property type="protein sequence ID" value="WOX30867.1"/>
    <property type="molecule type" value="Genomic_DNA"/>
</dbReference>
<evidence type="ECO:0000256" key="2">
    <source>
        <dbReference type="ARBA" id="ARBA00023125"/>
    </source>
</evidence>
<dbReference type="SUPFAM" id="SSF46689">
    <property type="entry name" value="Homeodomain-like"/>
    <property type="match status" value="1"/>
</dbReference>
<dbReference type="SMART" id="SM00342">
    <property type="entry name" value="HTH_ARAC"/>
    <property type="match status" value="1"/>
</dbReference>
<keyword evidence="2" id="KW-0238">DNA-binding</keyword>
<evidence type="ECO:0000259" key="4">
    <source>
        <dbReference type="PROSITE" id="PS01124"/>
    </source>
</evidence>
<keyword evidence="3" id="KW-0804">Transcription</keyword>
<dbReference type="Pfam" id="PF12833">
    <property type="entry name" value="HTH_18"/>
    <property type="match status" value="1"/>
</dbReference>
<dbReference type="AlphaFoldDB" id="A0A8I2H8K7"/>
<dbReference type="Gene3D" id="1.10.10.60">
    <property type="entry name" value="Homeodomain-like"/>
    <property type="match status" value="1"/>
</dbReference>
<dbReference type="EMBL" id="WEIA01000003">
    <property type="protein sequence ID" value="NLR20895.1"/>
    <property type="molecule type" value="Genomic_DNA"/>
</dbReference>